<accession>A0AC35GTT0</accession>
<sequence length="575" mass="66625">MMREVGYEFPSDNISWVQIYIYEFGFGNAQLPKHWNKLLVNRVTDDANEMQKRSAPLLWEMLLPFDHSQPWDFRGNQMFLEILQRSQRECSRLLTSGEFYKFAYQRKYDLVIVDHFIQECVTTMASLLNATTIQFSNWPIADGYITSLNIPAYPSWVAKTGTFFSSQRMTMFERARNTIFHIIIVIARTIQTYVINAFYARIGHSQVELYNVESNHLLYAGRSEFLVEPLRPINNRIKHFGCAACKPRNEYIIQPPKGYFSSKTGRKIDAEPLKVNDSFIITFASTNNITVIDCNPTTTMKTQTRLQTLTLPITTTKIFSAINETEAEQRYLKAKHDFPNIDFDELETQKFIIVSFGSVAKVGNMPKKLFKIFVDAFESTDYLVLWATNSNPAEIVTKEEQEKMPKNIRMVQWAPIKLLLAHHNLQYIVCHGGVNTLNELLNFGIPVVGLPLQGDQPSNLKRLVELGLGEMIDIQSIWHGNLKSALLRVNANLEYHQHRARLVASMITSHRELSSNLQKYWLNWAKKYGTKLKESKVGPKLFNFFYRYNWDFFAIPNFLVFSLIFTGLIYLLCQE</sequence>
<organism evidence="1 2">
    <name type="scientific">Panagrolaimus sp. PS1159</name>
    <dbReference type="NCBI Taxonomy" id="55785"/>
    <lineage>
        <taxon>Eukaryota</taxon>
        <taxon>Metazoa</taxon>
        <taxon>Ecdysozoa</taxon>
        <taxon>Nematoda</taxon>
        <taxon>Chromadorea</taxon>
        <taxon>Rhabditida</taxon>
        <taxon>Tylenchina</taxon>
        <taxon>Panagrolaimomorpha</taxon>
        <taxon>Panagrolaimoidea</taxon>
        <taxon>Panagrolaimidae</taxon>
        <taxon>Panagrolaimus</taxon>
    </lineage>
</organism>
<proteinExistence type="predicted"/>
<name>A0AC35GTT0_9BILA</name>
<dbReference type="WBParaSite" id="PS1159_v2.g8705.t1">
    <property type="protein sequence ID" value="PS1159_v2.g8705.t1"/>
    <property type="gene ID" value="PS1159_v2.g8705"/>
</dbReference>
<protein>
    <submittedName>
        <fullName evidence="2">Glucuronosyltransferase</fullName>
    </submittedName>
</protein>
<evidence type="ECO:0000313" key="2">
    <source>
        <dbReference type="WBParaSite" id="PS1159_v2.g8705.t1"/>
    </source>
</evidence>
<dbReference type="Proteomes" id="UP000887580">
    <property type="component" value="Unplaced"/>
</dbReference>
<evidence type="ECO:0000313" key="1">
    <source>
        <dbReference type="Proteomes" id="UP000887580"/>
    </source>
</evidence>
<reference evidence="2" key="1">
    <citation type="submission" date="2022-11" db="UniProtKB">
        <authorList>
            <consortium name="WormBaseParasite"/>
        </authorList>
    </citation>
    <scope>IDENTIFICATION</scope>
</reference>